<proteinExistence type="predicted"/>
<gene>
    <name evidence="2" type="ORF">GPECTOR_1g326</name>
</gene>
<evidence type="ECO:0000313" key="2">
    <source>
        <dbReference type="EMBL" id="KXZ56368.1"/>
    </source>
</evidence>
<feature type="compositionally biased region" description="Pro residues" evidence="1">
    <location>
        <begin position="1"/>
        <end position="10"/>
    </location>
</feature>
<name>A0A150H3E7_GONPE</name>
<sequence length="135" mass="13475">MLISPQPPPLSLIDSSPVHAGSGASGPIVVAAPGGGGTSSAYPFQSPPSLAARARGSLTGCGPAGPLPLQLQQPVVAAASGSNPKERCLAALATVTSGDGGRPHPGGRASPKQLPLRTTKWADGHAEVWREVFDD</sequence>
<evidence type="ECO:0000313" key="3">
    <source>
        <dbReference type="Proteomes" id="UP000075714"/>
    </source>
</evidence>
<dbReference type="Proteomes" id="UP000075714">
    <property type="component" value="Unassembled WGS sequence"/>
</dbReference>
<organism evidence="2 3">
    <name type="scientific">Gonium pectorale</name>
    <name type="common">Green alga</name>
    <dbReference type="NCBI Taxonomy" id="33097"/>
    <lineage>
        <taxon>Eukaryota</taxon>
        <taxon>Viridiplantae</taxon>
        <taxon>Chlorophyta</taxon>
        <taxon>core chlorophytes</taxon>
        <taxon>Chlorophyceae</taxon>
        <taxon>CS clade</taxon>
        <taxon>Chlamydomonadales</taxon>
        <taxon>Volvocaceae</taxon>
        <taxon>Gonium</taxon>
    </lineage>
</organism>
<evidence type="ECO:0000256" key="1">
    <source>
        <dbReference type="SAM" id="MobiDB-lite"/>
    </source>
</evidence>
<dbReference type="AlphaFoldDB" id="A0A150H3E7"/>
<reference evidence="3" key="1">
    <citation type="journal article" date="2016" name="Nat. Commun.">
        <title>The Gonium pectorale genome demonstrates co-option of cell cycle regulation during the evolution of multicellularity.</title>
        <authorList>
            <person name="Hanschen E.R."/>
            <person name="Marriage T.N."/>
            <person name="Ferris P.J."/>
            <person name="Hamaji T."/>
            <person name="Toyoda A."/>
            <person name="Fujiyama A."/>
            <person name="Neme R."/>
            <person name="Noguchi H."/>
            <person name="Minakuchi Y."/>
            <person name="Suzuki M."/>
            <person name="Kawai-Toyooka H."/>
            <person name="Smith D.R."/>
            <person name="Sparks H."/>
            <person name="Anderson J."/>
            <person name="Bakaric R."/>
            <person name="Luria V."/>
            <person name="Karger A."/>
            <person name="Kirschner M.W."/>
            <person name="Durand P.M."/>
            <person name="Michod R.E."/>
            <person name="Nozaki H."/>
            <person name="Olson B.J."/>
        </authorList>
    </citation>
    <scope>NUCLEOTIDE SEQUENCE [LARGE SCALE GENOMIC DNA]</scope>
    <source>
        <strain evidence="3">NIES-2863</strain>
    </source>
</reference>
<feature type="region of interest" description="Disordered" evidence="1">
    <location>
        <begin position="1"/>
        <end position="48"/>
    </location>
</feature>
<protein>
    <submittedName>
        <fullName evidence="2">Uncharacterized protein</fullName>
    </submittedName>
</protein>
<dbReference type="EMBL" id="LSYV01000002">
    <property type="protein sequence ID" value="KXZ56368.1"/>
    <property type="molecule type" value="Genomic_DNA"/>
</dbReference>
<accession>A0A150H3E7</accession>
<keyword evidence="3" id="KW-1185">Reference proteome</keyword>
<comment type="caution">
    <text evidence="2">The sequence shown here is derived from an EMBL/GenBank/DDBJ whole genome shotgun (WGS) entry which is preliminary data.</text>
</comment>
<feature type="region of interest" description="Disordered" evidence="1">
    <location>
        <begin position="95"/>
        <end position="115"/>
    </location>
</feature>